<comment type="caution">
    <text evidence="1">The sequence shown here is derived from an EMBL/GenBank/DDBJ whole genome shotgun (WGS) entry which is preliminary data.</text>
</comment>
<dbReference type="Gene3D" id="1.10.150.240">
    <property type="entry name" value="Putative phosphatase, domain 2"/>
    <property type="match status" value="1"/>
</dbReference>
<dbReference type="InterPro" id="IPR036412">
    <property type="entry name" value="HAD-like_sf"/>
</dbReference>
<dbReference type="InterPro" id="IPR023214">
    <property type="entry name" value="HAD_sf"/>
</dbReference>
<dbReference type="SFLD" id="SFLDG01129">
    <property type="entry name" value="C1.5:_HAD__Beta-PGM__Phosphata"/>
    <property type="match status" value="1"/>
</dbReference>
<name>A0ABQ3A094_9ACTN</name>
<proteinExistence type="predicted"/>
<reference evidence="2" key="1">
    <citation type="journal article" date="2019" name="Int. J. Syst. Evol. Microbiol.">
        <title>The Global Catalogue of Microorganisms (GCM) 10K type strain sequencing project: providing services to taxonomists for standard genome sequencing and annotation.</title>
        <authorList>
            <consortium name="The Broad Institute Genomics Platform"/>
            <consortium name="The Broad Institute Genome Sequencing Center for Infectious Disease"/>
            <person name="Wu L."/>
            <person name="Ma J."/>
        </authorList>
    </citation>
    <scope>NUCLEOTIDE SEQUENCE [LARGE SCALE GENOMIC DNA]</scope>
    <source>
        <strain evidence="2">JCM 4594</strain>
    </source>
</reference>
<gene>
    <name evidence="1" type="ORF">GCM10010326_22340</name>
</gene>
<keyword evidence="1" id="KW-0378">Hydrolase</keyword>
<sequence length="229" mass="23707">MGSSTLAEVLEATRAVLFDFDGPICDVFAGSPAPDVARHLADTLAEFDAALGSKAHGTDDPMEVLRLAPQGGELALRSIEEELTKAEVAAVRLAGPPIPGAVAALEAARASGRKVAIVSNNSTSCVRAFLLHHELHHLVDTVVGRAPYWPDAMKPDPRSLLVASNELGTHPHDCTLIGDSVTDMEATKATGGRSIGFANKPGKERALSDAGADVVVIAMTAVAEALSSS</sequence>
<dbReference type="Proteomes" id="UP000600946">
    <property type="component" value="Unassembled WGS sequence"/>
</dbReference>
<dbReference type="GO" id="GO:0016787">
    <property type="term" value="F:hydrolase activity"/>
    <property type="evidence" value="ECO:0007669"/>
    <property type="project" value="UniProtKB-KW"/>
</dbReference>
<dbReference type="InterPro" id="IPR050155">
    <property type="entry name" value="HAD-like_hydrolase_sf"/>
</dbReference>
<organism evidence="1 2">
    <name type="scientific">Streptomyces xanthochromogenes</name>
    <dbReference type="NCBI Taxonomy" id="67384"/>
    <lineage>
        <taxon>Bacteria</taxon>
        <taxon>Bacillati</taxon>
        <taxon>Actinomycetota</taxon>
        <taxon>Actinomycetes</taxon>
        <taxon>Kitasatosporales</taxon>
        <taxon>Streptomycetaceae</taxon>
        <taxon>Streptomyces</taxon>
    </lineage>
</organism>
<evidence type="ECO:0000313" key="2">
    <source>
        <dbReference type="Proteomes" id="UP000600946"/>
    </source>
</evidence>
<dbReference type="SUPFAM" id="SSF56784">
    <property type="entry name" value="HAD-like"/>
    <property type="match status" value="1"/>
</dbReference>
<dbReference type="Pfam" id="PF00702">
    <property type="entry name" value="Hydrolase"/>
    <property type="match status" value="1"/>
</dbReference>
<evidence type="ECO:0000313" key="1">
    <source>
        <dbReference type="EMBL" id="GGY28247.1"/>
    </source>
</evidence>
<dbReference type="SFLD" id="SFLDS00003">
    <property type="entry name" value="Haloacid_Dehalogenase"/>
    <property type="match status" value="1"/>
</dbReference>
<dbReference type="EMBL" id="BMUU01000003">
    <property type="protein sequence ID" value="GGY28247.1"/>
    <property type="molecule type" value="Genomic_DNA"/>
</dbReference>
<protein>
    <submittedName>
        <fullName evidence="1">Hydrolase</fullName>
    </submittedName>
</protein>
<dbReference type="PANTHER" id="PTHR43434:SF1">
    <property type="entry name" value="PHOSPHOGLYCOLATE PHOSPHATASE"/>
    <property type="match status" value="1"/>
</dbReference>
<keyword evidence="2" id="KW-1185">Reference proteome</keyword>
<dbReference type="Gene3D" id="3.40.50.1000">
    <property type="entry name" value="HAD superfamily/HAD-like"/>
    <property type="match status" value="1"/>
</dbReference>
<dbReference type="CDD" id="cd01427">
    <property type="entry name" value="HAD_like"/>
    <property type="match status" value="1"/>
</dbReference>
<accession>A0ABQ3A094</accession>
<dbReference type="PANTHER" id="PTHR43434">
    <property type="entry name" value="PHOSPHOGLYCOLATE PHOSPHATASE"/>
    <property type="match status" value="1"/>
</dbReference>
<dbReference type="InterPro" id="IPR023198">
    <property type="entry name" value="PGP-like_dom2"/>
</dbReference>